<dbReference type="EMBL" id="LN554847">
    <property type="protein sequence ID" value="CED57219.1"/>
    <property type="molecule type" value="Genomic_DNA"/>
</dbReference>
<organism evidence="8 9">
    <name type="scientific">Aliivibrio wodanis</name>
    <dbReference type="NCBI Taxonomy" id="80852"/>
    <lineage>
        <taxon>Bacteria</taxon>
        <taxon>Pseudomonadati</taxon>
        <taxon>Pseudomonadota</taxon>
        <taxon>Gammaproteobacteria</taxon>
        <taxon>Vibrionales</taxon>
        <taxon>Vibrionaceae</taxon>
        <taxon>Aliivibrio</taxon>
    </lineage>
</organism>
<evidence type="ECO:0000256" key="7">
    <source>
        <dbReference type="ARBA" id="ARBA00023244"/>
    </source>
</evidence>
<dbReference type="HOGENOM" id="CLU_796376_0_0_6"/>
<dbReference type="GO" id="GO:0004109">
    <property type="term" value="F:coproporphyrinogen oxidase activity"/>
    <property type="evidence" value="ECO:0007669"/>
    <property type="project" value="UniProtKB-EC"/>
</dbReference>
<evidence type="ECO:0000256" key="1">
    <source>
        <dbReference type="ARBA" id="ARBA00005168"/>
    </source>
</evidence>
<evidence type="ECO:0000256" key="3">
    <source>
        <dbReference type="ARBA" id="ARBA00011738"/>
    </source>
</evidence>
<dbReference type="OrthoDB" id="9777553at2"/>
<name>A0A090ICI4_9GAMM</name>
<accession>A0A090ICI4</accession>
<gene>
    <name evidence="8" type="ORF">AWOD_II_0579</name>
</gene>
<dbReference type="InterPro" id="IPR036406">
    <property type="entry name" value="Coprogen_oxidase_aer_sf"/>
</dbReference>
<dbReference type="PATRIC" id="fig|80852.17.peg.3351"/>
<keyword evidence="5" id="KW-0560">Oxidoreductase</keyword>
<evidence type="ECO:0000313" key="9">
    <source>
        <dbReference type="Proteomes" id="UP000032427"/>
    </source>
</evidence>
<comment type="pathway">
    <text evidence="1">Porphyrin-containing compound metabolism; protoporphyrin-IX biosynthesis; protoporphyrinogen-IX from coproporphyrinogen-III (O2 route): step 1/1.</text>
</comment>
<evidence type="ECO:0000256" key="5">
    <source>
        <dbReference type="ARBA" id="ARBA00023002"/>
    </source>
</evidence>
<protein>
    <recommendedName>
        <fullName evidence="4">coproporphyrinogen oxidase</fullName>
        <ecNumber evidence="4">1.3.3.3</ecNumber>
    </recommendedName>
</protein>
<evidence type="ECO:0000256" key="4">
    <source>
        <dbReference type="ARBA" id="ARBA00012869"/>
    </source>
</evidence>
<dbReference type="Pfam" id="PF01218">
    <property type="entry name" value="Coprogen_oxidas"/>
    <property type="match status" value="1"/>
</dbReference>
<dbReference type="PANTHER" id="PTHR10755">
    <property type="entry name" value="COPROPORPHYRINOGEN III OXIDASE, MITOCHONDRIAL"/>
    <property type="match status" value="1"/>
</dbReference>
<proteinExistence type="inferred from homology"/>
<sequence>MRTYAQNSLAQDALHLLTDLQSCFKEKLTDVANSSDKLTNNSISTTMPFKSVDWLRDEGKHGGGTRFEAVEGGMFNRASINVSQIHYEDSPEKHYDSATALSTIIHPKDPLSPSIHMHYSLTILKDGSSYWRIMADLNPSHFNKDDKEYFDQTLKVAAKDHYSEGAKLGNQYFDIPALNKRRGVSHFYLEGFNPKNEDGAAFTNQFATKVIDTYIDLLSLHSVNIEQPTEAQQQKQLDYHTLYFYQVLTLDKGTTAGLLVHNQNDVGTLGSLPSHINRDQLSEWEALSPEPIKSLVTDLLAVLPKQTSCPITTEIKAELAQVIRAFYQK</sequence>
<dbReference type="EC" id="1.3.3.3" evidence="4"/>
<evidence type="ECO:0000313" key="8">
    <source>
        <dbReference type="EMBL" id="CED57219.1"/>
    </source>
</evidence>
<dbReference type="KEGG" id="awd:AWOD_II_0579"/>
<evidence type="ECO:0000256" key="6">
    <source>
        <dbReference type="ARBA" id="ARBA00023133"/>
    </source>
</evidence>
<dbReference type="InterPro" id="IPR001260">
    <property type="entry name" value="Coprogen_oxidase_aer"/>
</dbReference>
<dbReference type="Proteomes" id="UP000032427">
    <property type="component" value="Chromosome 2"/>
</dbReference>
<keyword evidence="7" id="KW-0627">Porphyrin biosynthesis</keyword>
<keyword evidence="9" id="KW-1185">Reference proteome</keyword>
<keyword evidence="6" id="KW-0350">Heme biosynthesis</keyword>
<dbReference type="PANTHER" id="PTHR10755:SF0">
    <property type="entry name" value="OXYGEN-DEPENDENT COPROPORPHYRINOGEN-III OXIDASE, MITOCHONDRIAL"/>
    <property type="match status" value="1"/>
</dbReference>
<reference evidence="9" key="1">
    <citation type="submission" date="2014-09" db="EMBL/GenBank/DDBJ databases">
        <authorList>
            <person name="Hjerde E."/>
        </authorList>
    </citation>
    <scope>NUCLEOTIDE SEQUENCE [LARGE SCALE GENOMIC DNA]</scope>
    <source>
        <strain evidence="9">06/09/139</strain>
    </source>
</reference>
<dbReference type="GeneID" id="28542830"/>
<dbReference type="SUPFAM" id="SSF102886">
    <property type="entry name" value="Coproporphyrinogen III oxidase"/>
    <property type="match status" value="1"/>
</dbReference>
<evidence type="ECO:0000256" key="2">
    <source>
        <dbReference type="ARBA" id="ARBA00010644"/>
    </source>
</evidence>
<dbReference type="GO" id="GO:0005737">
    <property type="term" value="C:cytoplasm"/>
    <property type="evidence" value="ECO:0007669"/>
    <property type="project" value="TreeGrafter"/>
</dbReference>
<comment type="subunit">
    <text evidence="3">Homodimer.</text>
</comment>
<dbReference type="GO" id="GO:0006782">
    <property type="term" value="P:protoporphyrinogen IX biosynthetic process"/>
    <property type="evidence" value="ECO:0007669"/>
    <property type="project" value="TreeGrafter"/>
</dbReference>
<dbReference type="STRING" id="80852.AWOD_II_0579"/>
<comment type="similarity">
    <text evidence="2">Belongs to the aerobic coproporphyrinogen-III oxidase family.</text>
</comment>
<dbReference type="Gene3D" id="3.40.1500.10">
    <property type="entry name" value="Coproporphyrinogen III oxidase, aerobic"/>
    <property type="match status" value="1"/>
</dbReference>
<dbReference type="AlphaFoldDB" id="A0A090ICI4"/>